<keyword evidence="1" id="KW-0175">Coiled coil</keyword>
<feature type="compositionally biased region" description="Low complexity" evidence="2">
    <location>
        <begin position="116"/>
        <end position="130"/>
    </location>
</feature>
<feature type="region of interest" description="Disordered" evidence="2">
    <location>
        <begin position="564"/>
        <end position="644"/>
    </location>
</feature>
<feature type="region of interest" description="Disordered" evidence="2">
    <location>
        <begin position="1027"/>
        <end position="1049"/>
    </location>
</feature>
<proteinExistence type="predicted"/>
<evidence type="ECO:0000313" key="4">
    <source>
        <dbReference type="Proteomes" id="UP000723463"/>
    </source>
</evidence>
<feature type="compositionally biased region" description="Basic and acidic residues" evidence="2">
    <location>
        <begin position="238"/>
        <end position="261"/>
    </location>
</feature>
<feature type="region of interest" description="Disordered" evidence="2">
    <location>
        <begin position="68"/>
        <end position="130"/>
    </location>
</feature>
<dbReference type="Proteomes" id="UP000723463">
    <property type="component" value="Unassembled WGS sequence"/>
</dbReference>
<evidence type="ECO:0008006" key="5">
    <source>
        <dbReference type="Google" id="ProtNLM"/>
    </source>
</evidence>
<feature type="compositionally biased region" description="Polar residues" evidence="2">
    <location>
        <begin position="466"/>
        <end position="480"/>
    </location>
</feature>
<comment type="caution">
    <text evidence="3">The sequence shown here is derived from an EMBL/GenBank/DDBJ whole genome shotgun (WGS) entry which is preliminary data.</text>
</comment>
<evidence type="ECO:0000256" key="2">
    <source>
        <dbReference type="SAM" id="MobiDB-lite"/>
    </source>
</evidence>
<feature type="coiled-coil region" evidence="1">
    <location>
        <begin position="272"/>
        <end position="299"/>
    </location>
</feature>
<feature type="compositionally biased region" description="Basic residues" evidence="2">
    <location>
        <begin position="209"/>
        <end position="219"/>
    </location>
</feature>
<feature type="compositionally biased region" description="Polar residues" evidence="2">
    <location>
        <begin position="616"/>
        <end position="625"/>
    </location>
</feature>
<feature type="compositionally biased region" description="Low complexity" evidence="2">
    <location>
        <begin position="227"/>
        <end position="237"/>
    </location>
</feature>
<evidence type="ECO:0000256" key="1">
    <source>
        <dbReference type="SAM" id="Coils"/>
    </source>
</evidence>
<feature type="compositionally biased region" description="Low complexity" evidence="2">
    <location>
        <begin position="166"/>
        <end position="179"/>
    </location>
</feature>
<feature type="region of interest" description="Disordered" evidence="2">
    <location>
        <begin position="1"/>
        <end position="49"/>
    </location>
</feature>
<feature type="compositionally biased region" description="Polar residues" evidence="2">
    <location>
        <begin position="707"/>
        <end position="722"/>
    </location>
</feature>
<feature type="region of interest" description="Disordered" evidence="2">
    <location>
        <begin position="384"/>
        <end position="404"/>
    </location>
</feature>
<feature type="compositionally biased region" description="Low complexity" evidence="2">
    <location>
        <begin position="27"/>
        <end position="47"/>
    </location>
</feature>
<name>A0A9P6F2G6_9FUNG</name>
<feature type="compositionally biased region" description="Polar residues" evidence="2">
    <location>
        <begin position="731"/>
        <end position="759"/>
    </location>
</feature>
<feature type="compositionally biased region" description="Polar residues" evidence="2">
    <location>
        <begin position="585"/>
        <end position="605"/>
    </location>
</feature>
<accession>A0A9P6F2G6</accession>
<evidence type="ECO:0000313" key="3">
    <source>
        <dbReference type="EMBL" id="KAF9540835.1"/>
    </source>
</evidence>
<dbReference type="Gene3D" id="3.40.50.1010">
    <property type="entry name" value="5'-nuclease"/>
    <property type="match status" value="1"/>
</dbReference>
<feature type="compositionally biased region" description="Polar residues" evidence="2">
    <location>
        <begin position="389"/>
        <end position="400"/>
    </location>
</feature>
<sequence length="1077" mass="117087">MTLPWDWEPPPSQQQPPVLHARITNHPNSNCSNTNRTTPTTPTNNNSDSLGNFDVLLSFLQLERTSLATPGTVAPPPPPQPTTAATSAAPPSSPPAEDDPFSMIAPTWDDSPNDISSETPSTSTSASTTSQLGDLSLVMRYLQAHKAYNSFASANSLSQQDTLNHTSSSSPAFALSPLTQTIPSHDRDPPKDAEDDEDKDEDEDTLTINRRRLKKKATRKLPIDEPSSSSCGGWVSSESDHKEEVMGRSPEEPGPVVHEDTSNSQAPPNTSATIADFLAKELEQQYRQLQQQQQQQKLGQPTDNSIQQLNIHSLSIRTVANPDPITLPQPPSAATNNKITAPAAVISANVSSTGTAFIRKKRVWYTVKAKVLREMKALFMEEQKRKHSQQQLPTLGNNRPASIGIEPSITVTTTTSTPITLVTPPKAAQSEDVQELVLDQTPGSEPEFQWRPRSHYNNFWRSCTNNNSTTADTMTDTNRLSSSSSSSEEESSFRVTPRCNVTPAPLSAFAFGSTTSTRPISFLSEDSSKSAESKRLLALRVRDSFLVPRGIGLLDQALSRAESHLPDPVTLSPPQLEERPKPAPTTRQELGTMKSLISITTSPSALPQPEDKSRSAPATSTSTEQQKIDPTPPPPLSPPPKAVSVTSSNERVFIFVDNSNILHGFYQSRQYLDTQRVTDGISVDGSLSSYVSSRPKDGQDQHHNQDRTPPNKSPAHSTTTLPSEEGMALVTPTTTTVNNDAPKSFPPGTSINNNGTGTSPKAKMARGSHLLPKFNYSQFFGLLKRDRTAARQVLVGSSPLFQELDEAMEHQYETIILRRVKKFVQGELGVVPIPVKQLRFPPSHFNNNGGSTGLFDGAEPSLDKSTPPITVNVVTPPATTTATGLGSSGGGSQGEQGVDELLHLKMLETLLDHEPSTIVLATGDGGDSEFGGGGFYAVIKRALNRGWHVEVVSWEDQLSGVYLDLALEYGYSCEHKSATTGGGKQCHALSSSSASSLETLAVADGHKKMKKQKMAPGVKKQRALALAQEKEREREREREMEKEKEGKQRGCGHLRVWCLDWYGDILLQPTPTPSRSE</sequence>
<gene>
    <name evidence="3" type="ORF">EC957_003698</name>
</gene>
<feature type="compositionally biased region" description="Acidic residues" evidence="2">
    <location>
        <begin position="193"/>
        <end position="205"/>
    </location>
</feature>
<protein>
    <recommendedName>
        <fullName evidence="5">NYN domain-containing protein</fullName>
    </recommendedName>
</protein>
<feature type="region of interest" description="Disordered" evidence="2">
    <location>
        <begin position="686"/>
        <end position="764"/>
    </location>
</feature>
<feature type="compositionally biased region" description="Pro residues" evidence="2">
    <location>
        <begin position="630"/>
        <end position="641"/>
    </location>
</feature>
<keyword evidence="4" id="KW-1185">Reference proteome</keyword>
<organism evidence="3 4">
    <name type="scientific">Mortierella hygrophila</name>
    <dbReference type="NCBI Taxonomy" id="979708"/>
    <lineage>
        <taxon>Eukaryota</taxon>
        <taxon>Fungi</taxon>
        <taxon>Fungi incertae sedis</taxon>
        <taxon>Mucoromycota</taxon>
        <taxon>Mortierellomycotina</taxon>
        <taxon>Mortierellomycetes</taxon>
        <taxon>Mortierellales</taxon>
        <taxon>Mortierellaceae</taxon>
        <taxon>Mortierella</taxon>
    </lineage>
</organism>
<feature type="region of interest" description="Disordered" evidence="2">
    <location>
        <begin position="161"/>
        <end position="270"/>
    </location>
</feature>
<feature type="compositionally biased region" description="Basic and acidic residues" evidence="2">
    <location>
        <begin position="694"/>
        <end position="706"/>
    </location>
</feature>
<dbReference type="EMBL" id="JAAAXW010000186">
    <property type="protein sequence ID" value="KAF9540835.1"/>
    <property type="molecule type" value="Genomic_DNA"/>
</dbReference>
<feature type="compositionally biased region" description="Basic and acidic residues" evidence="2">
    <location>
        <begin position="1028"/>
        <end position="1048"/>
    </location>
</feature>
<reference evidence="3" key="1">
    <citation type="journal article" date="2020" name="Fungal Divers.">
        <title>Resolving the Mortierellaceae phylogeny through synthesis of multi-gene phylogenetics and phylogenomics.</title>
        <authorList>
            <person name="Vandepol N."/>
            <person name="Liber J."/>
            <person name="Desiro A."/>
            <person name="Na H."/>
            <person name="Kennedy M."/>
            <person name="Barry K."/>
            <person name="Grigoriev I.V."/>
            <person name="Miller A.N."/>
            <person name="O'Donnell K."/>
            <person name="Stajich J.E."/>
            <person name="Bonito G."/>
        </authorList>
    </citation>
    <scope>NUCLEOTIDE SEQUENCE</scope>
    <source>
        <strain evidence="3">NRRL 2591</strain>
    </source>
</reference>
<dbReference type="AlphaFoldDB" id="A0A9P6F2G6"/>
<feature type="region of interest" description="Disordered" evidence="2">
    <location>
        <begin position="466"/>
        <end position="498"/>
    </location>
</feature>